<evidence type="ECO:0000313" key="2">
    <source>
        <dbReference type="Proteomes" id="UP000533900"/>
    </source>
</evidence>
<gene>
    <name evidence="1" type="ORF">H7F21_06650</name>
</gene>
<evidence type="ECO:0000313" key="1">
    <source>
        <dbReference type="EMBL" id="MBC2844768.1"/>
    </source>
</evidence>
<protein>
    <submittedName>
        <fullName evidence="1">Zinc-ribbon domain-containing protein</fullName>
    </submittedName>
</protein>
<dbReference type="AlphaFoldDB" id="A0A842IVA4"/>
<accession>A0A842IVA4</accession>
<dbReference type="Proteomes" id="UP000533900">
    <property type="component" value="Unassembled WGS sequence"/>
</dbReference>
<proteinExistence type="predicted"/>
<keyword evidence="2" id="KW-1185">Reference proteome</keyword>
<comment type="caution">
    <text evidence="1">The sequence shown here is derived from an EMBL/GenBank/DDBJ whole genome shotgun (WGS) entry which is preliminary data.</text>
</comment>
<organism evidence="1 2">
    <name type="scientific">Winogradskyella flava</name>
    <dbReference type="NCBI Taxonomy" id="1884876"/>
    <lineage>
        <taxon>Bacteria</taxon>
        <taxon>Pseudomonadati</taxon>
        <taxon>Bacteroidota</taxon>
        <taxon>Flavobacteriia</taxon>
        <taxon>Flavobacteriales</taxon>
        <taxon>Flavobacteriaceae</taxon>
        <taxon>Winogradskyella</taxon>
    </lineage>
</organism>
<dbReference type="RefSeq" id="WP_185788413.1">
    <property type="nucleotide sequence ID" value="NZ_JACLCP010000001.1"/>
</dbReference>
<dbReference type="EMBL" id="JACLCP010000001">
    <property type="protein sequence ID" value="MBC2844768.1"/>
    <property type="molecule type" value="Genomic_DNA"/>
</dbReference>
<name>A0A842IVA4_9FLAO</name>
<sequence>MIFYGTNASRLKDGRLSNVICPNCNEQTSMTYSVFGKYAYIYWIPIFPLGKTNVLECNNCKRTYKLKELPQQIQQKFELEKHTGVPIKHFAGIGVIALIIAGISYSSFKHKEDEAKYIVDPMIGDVYSTETTSSGYFTTAKVAKVTNDSVFVIFNDYEIDKKHSTSEIDKAENYKTENMEGYTLNELQQLYKDEVIYNIERD</sequence>
<reference evidence="1" key="1">
    <citation type="submission" date="2020-08" db="EMBL/GenBank/DDBJ databases">
        <title>Winogradskyella ouciana sp. nov., isolated from the hadal seawater of the Mariana Trench.</title>
        <authorList>
            <person name="He X."/>
        </authorList>
    </citation>
    <scope>NUCLEOTIDE SEQUENCE [LARGE SCALE GENOMIC DNA]</scope>
    <source>
        <strain evidence="1">KCTC 52348</strain>
    </source>
</reference>